<sequence>MEREDLISLIAAVAIVVVVALVVKPALSDGPVLFLAPEGEAAATTFPTTAIPSTTAVPTPEPLPAWDGRAKTVGFVDPASYGITPTGEEAKMSVPPSGNTTSRAMVVYAVVRGSGSGTTDIISIPYPYWELAYDAEAYNTEFSLLNVQVMDATDPNRFVRIVTKRDSDFITGKDFDPAIRKEAWKERFFEGGRDYWFVINTRSIKSYTLQVLVPERYVTGA</sequence>
<feature type="transmembrane region" description="Helical" evidence="1">
    <location>
        <begin position="6"/>
        <end position="23"/>
    </location>
</feature>
<accession>J1L2B1</accession>
<protein>
    <submittedName>
        <fullName evidence="2">Uncharacterized protein</fullName>
    </submittedName>
</protein>
<organism evidence="2 3">
    <name type="scientific">Methanofollis liminatans DSM 4140</name>
    <dbReference type="NCBI Taxonomy" id="28892"/>
    <lineage>
        <taxon>Archaea</taxon>
        <taxon>Methanobacteriati</taxon>
        <taxon>Methanobacteriota</taxon>
        <taxon>Stenosarchaea group</taxon>
        <taxon>Methanomicrobia</taxon>
        <taxon>Methanomicrobiales</taxon>
        <taxon>Methanomicrobiaceae</taxon>
        <taxon>Methanofollis</taxon>
    </lineage>
</organism>
<evidence type="ECO:0000313" key="2">
    <source>
        <dbReference type="EMBL" id="EJG07187.1"/>
    </source>
</evidence>
<keyword evidence="1" id="KW-1133">Transmembrane helix</keyword>
<evidence type="ECO:0000256" key="1">
    <source>
        <dbReference type="SAM" id="Phobius"/>
    </source>
</evidence>
<dbReference type="OrthoDB" id="117707at2157"/>
<keyword evidence="3" id="KW-1185">Reference proteome</keyword>
<gene>
    <name evidence="2" type="ORF">Metli_1231</name>
</gene>
<dbReference type="STRING" id="28892.Metli_1231"/>
<proteinExistence type="predicted"/>
<dbReference type="HOGENOM" id="CLU_081186_0_0_2"/>
<dbReference type="Proteomes" id="UP000005095">
    <property type="component" value="Chromosome"/>
</dbReference>
<dbReference type="EMBL" id="CM001555">
    <property type="protein sequence ID" value="EJG07187.1"/>
    <property type="molecule type" value="Genomic_DNA"/>
</dbReference>
<dbReference type="RefSeq" id="WP_004038879.1">
    <property type="nucleotide sequence ID" value="NZ_CM001555.1"/>
</dbReference>
<evidence type="ECO:0000313" key="3">
    <source>
        <dbReference type="Proteomes" id="UP000005095"/>
    </source>
</evidence>
<keyword evidence="1" id="KW-0472">Membrane</keyword>
<reference evidence="2 3" key="1">
    <citation type="submission" date="2011-08" db="EMBL/GenBank/DDBJ databases">
        <title>The complete genome of Methanofollis liminatans DSM 4140.</title>
        <authorList>
            <consortium name="US DOE Joint Genome Institute (JGI-PGF)"/>
            <person name="Lucas S."/>
            <person name="Han J."/>
            <person name="Lapidus A."/>
            <person name="Bruce D."/>
            <person name="Goodwin L."/>
            <person name="Pitluck S."/>
            <person name="Peters L."/>
            <person name="Kyrpides N."/>
            <person name="Mavromatis K."/>
            <person name="Ivanova N."/>
            <person name="Mikhailova N."/>
            <person name="Lu M."/>
            <person name="Detter J.C."/>
            <person name="Tapia R."/>
            <person name="Han C."/>
            <person name="Land M."/>
            <person name="Hauser L."/>
            <person name="Markowitz V."/>
            <person name="Cheng J.-F."/>
            <person name="Hugenholtz P."/>
            <person name="Woyke T."/>
            <person name="Wu D."/>
            <person name="Spring S."/>
            <person name="Schuler E."/>
            <person name="Brambilla E."/>
            <person name="Klenk H.-P."/>
            <person name="Eisen J.A."/>
        </authorList>
    </citation>
    <scope>NUCLEOTIDE SEQUENCE [LARGE SCALE GENOMIC DNA]</scope>
    <source>
        <strain evidence="2 3">DSM 4140</strain>
    </source>
</reference>
<keyword evidence="1" id="KW-0812">Transmembrane</keyword>
<dbReference type="AlphaFoldDB" id="J1L2B1"/>
<name>J1L2B1_9EURY</name>